<evidence type="ECO:0000256" key="5">
    <source>
        <dbReference type="ARBA" id="ARBA00022729"/>
    </source>
</evidence>
<keyword evidence="8 10" id="KW-0472">Membrane</keyword>
<dbReference type="InterPro" id="IPR005018">
    <property type="entry name" value="DOMON_domain"/>
</dbReference>
<evidence type="ECO:0000256" key="8">
    <source>
        <dbReference type="ARBA" id="ARBA00023136"/>
    </source>
</evidence>
<feature type="transmembrane region" description="Helical" evidence="12">
    <location>
        <begin position="209"/>
        <end position="227"/>
    </location>
</feature>
<dbReference type="InterPro" id="IPR045265">
    <property type="entry name" value="AIR12_DOMON"/>
</dbReference>
<keyword evidence="17" id="KW-1185">Reference proteome</keyword>
<comment type="cofactor">
    <cofactor evidence="10">
        <name>heme b</name>
        <dbReference type="ChEBI" id="CHEBI:60344"/>
    </cofactor>
    <text evidence="10">Binds 2 heme b groups non-covalently.</text>
</comment>
<dbReference type="PROSITE" id="PS50939">
    <property type="entry name" value="CYTOCHROME_B561"/>
    <property type="match status" value="1"/>
</dbReference>
<dbReference type="PANTHER" id="PTHR23130:SF195">
    <property type="entry name" value="CYTOCHROME B561 AND DOMON DOMAIN-CONTAINING PROTEIN"/>
    <property type="match status" value="1"/>
</dbReference>
<evidence type="ECO:0000259" key="15">
    <source>
        <dbReference type="PROSITE" id="PS50939"/>
    </source>
</evidence>
<dbReference type="FunFam" id="1.20.120.1770:FF:000007">
    <property type="entry name" value="Cytochrome b561 and DOMON domain-containing protein"/>
    <property type="match status" value="1"/>
</dbReference>
<evidence type="ECO:0000256" key="4">
    <source>
        <dbReference type="ARBA" id="ARBA00022723"/>
    </source>
</evidence>
<feature type="transmembrane region" description="Helical" evidence="12">
    <location>
        <begin position="309"/>
        <end position="329"/>
    </location>
</feature>
<feature type="signal peptide" evidence="13">
    <location>
        <begin position="1"/>
        <end position="25"/>
    </location>
</feature>
<evidence type="ECO:0000256" key="6">
    <source>
        <dbReference type="ARBA" id="ARBA00022982"/>
    </source>
</evidence>
<dbReference type="InterPro" id="IPR006593">
    <property type="entry name" value="Cyt_b561/ferric_Rdtase_TM"/>
</dbReference>
<evidence type="ECO:0000313" key="17">
    <source>
        <dbReference type="Proteomes" id="UP001415857"/>
    </source>
</evidence>
<keyword evidence="5 13" id="KW-0732">Signal</keyword>
<keyword evidence="4 11" id="KW-0479">Metal-binding</keyword>
<comment type="subcellular location">
    <subcellularLocation>
        <location evidence="1">Membrane</location>
        <topology evidence="1">Multi-pass membrane protein</topology>
    </subcellularLocation>
</comment>
<evidence type="ECO:0000256" key="1">
    <source>
        <dbReference type="ARBA" id="ARBA00004141"/>
    </source>
</evidence>
<dbReference type="SMART" id="SM00665">
    <property type="entry name" value="B561"/>
    <property type="match status" value="1"/>
</dbReference>
<keyword evidence="7 12" id="KW-1133">Transmembrane helix</keyword>
<dbReference type="CDD" id="cd09629">
    <property type="entry name" value="DOMON_CIL1_like"/>
    <property type="match status" value="1"/>
</dbReference>
<feature type="domain" description="DOMON" evidence="14">
    <location>
        <begin position="48"/>
        <end position="161"/>
    </location>
</feature>
<feature type="chain" id="PRO_5042916975" description="Cytochrome b561 and DOMON domain-containing protein" evidence="13">
    <location>
        <begin position="26"/>
        <end position="394"/>
    </location>
</feature>
<dbReference type="InterPro" id="IPR017214">
    <property type="entry name" value="UCP037471"/>
</dbReference>
<feature type="binding site" description="axial binding residue" evidence="11">
    <location>
        <position position="277"/>
    </location>
    <ligand>
        <name>heme b</name>
        <dbReference type="ChEBI" id="CHEBI:60344"/>
        <label>1</label>
    </ligand>
    <ligandPart>
        <name>Fe</name>
        <dbReference type="ChEBI" id="CHEBI:18248"/>
    </ligandPart>
</feature>
<evidence type="ECO:0000256" key="3">
    <source>
        <dbReference type="ARBA" id="ARBA00022692"/>
    </source>
</evidence>
<evidence type="ECO:0000256" key="12">
    <source>
        <dbReference type="SAM" id="Phobius"/>
    </source>
</evidence>
<feature type="domain" description="Cytochrome b561" evidence="15">
    <location>
        <begin position="168"/>
        <end position="368"/>
    </location>
</feature>
<keyword evidence="2 10" id="KW-0813">Transport</keyword>
<reference evidence="16 17" key="1">
    <citation type="journal article" date="2024" name="Plant J.">
        <title>Genome sequences and population genomics reveal climatic adaptation and genomic divergence between two closely related sweetgum species.</title>
        <authorList>
            <person name="Xu W.Q."/>
            <person name="Ren C.Q."/>
            <person name="Zhang X.Y."/>
            <person name="Comes H.P."/>
            <person name="Liu X.H."/>
            <person name="Li Y.G."/>
            <person name="Kettle C.J."/>
            <person name="Jalonen R."/>
            <person name="Gaisberger H."/>
            <person name="Ma Y.Z."/>
            <person name="Qiu Y.X."/>
        </authorList>
    </citation>
    <scope>NUCLEOTIDE SEQUENCE [LARGE SCALE GENOMIC DNA]</scope>
    <source>
        <strain evidence="16">Hangzhou</strain>
    </source>
</reference>
<evidence type="ECO:0000256" key="9">
    <source>
        <dbReference type="ARBA" id="ARBA00053871"/>
    </source>
</evidence>
<feature type="binding site" description="axial binding residue" evidence="11">
    <location>
        <position position="313"/>
    </location>
    <ligand>
        <name>heme b</name>
        <dbReference type="ChEBI" id="CHEBI:60344"/>
        <label>1</label>
    </ligand>
    <ligandPart>
        <name>Fe</name>
        <dbReference type="ChEBI" id="CHEBI:18248"/>
    </ligandPart>
</feature>
<dbReference type="EMBL" id="JBBPBK010000007">
    <property type="protein sequence ID" value="KAK9281859.1"/>
    <property type="molecule type" value="Genomic_DNA"/>
</dbReference>
<proteinExistence type="predicted"/>
<gene>
    <name evidence="16" type="ORF">L1049_004765</name>
</gene>
<dbReference type="PANTHER" id="PTHR23130">
    <property type="entry name" value="CYTOCHROME B561 AND DOMON DOMAIN-CONTAINING PROTEIN"/>
    <property type="match status" value="1"/>
</dbReference>
<dbReference type="CDD" id="cd08760">
    <property type="entry name" value="Cyt_b561_FRRS1_like"/>
    <property type="match status" value="1"/>
</dbReference>
<evidence type="ECO:0000256" key="11">
    <source>
        <dbReference type="PIRSR" id="PIRSR037471-1"/>
    </source>
</evidence>
<evidence type="ECO:0000256" key="10">
    <source>
        <dbReference type="PIRNR" id="PIRNR037471"/>
    </source>
</evidence>
<dbReference type="AlphaFoldDB" id="A0AAP0WW04"/>
<dbReference type="GO" id="GO:0046872">
    <property type="term" value="F:metal ion binding"/>
    <property type="evidence" value="ECO:0007669"/>
    <property type="project" value="UniProtKB-KW"/>
</dbReference>
<comment type="function">
    <text evidence="9">May act as a catecholamine-responsive trans-membrane electron transporter.</text>
</comment>
<feature type="transmembrane region" description="Helical" evidence="12">
    <location>
        <begin position="280"/>
        <end position="297"/>
    </location>
</feature>
<feature type="binding site" description="axial binding residue" evidence="11">
    <location>
        <position position="208"/>
    </location>
    <ligand>
        <name>heme b</name>
        <dbReference type="ChEBI" id="CHEBI:60344"/>
        <label>1</label>
    </ligand>
    <ligandPart>
        <name>Fe</name>
        <dbReference type="ChEBI" id="CHEBI:18248"/>
    </ligandPart>
</feature>
<keyword evidence="3 12" id="KW-0812">Transmembrane</keyword>
<evidence type="ECO:0000256" key="2">
    <source>
        <dbReference type="ARBA" id="ARBA00022448"/>
    </source>
</evidence>
<feature type="transmembrane region" description="Helical" evidence="12">
    <location>
        <begin position="344"/>
        <end position="367"/>
    </location>
</feature>
<dbReference type="Pfam" id="PF04526">
    <property type="entry name" value="DUF568"/>
    <property type="match status" value="1"/>
</dbReference>
<dbReference type="Proteomes" id="UP001415857">
    <property type="component" value="Unassembled WGS sequence"/>
</dbReference>
<feature type="binding site" description="axial binding residue" evidence="11">
    <location>
        <position position="244"/>
    </location>
    <ligand>
        <name>heme b</name>
        <dbReference type="ChEBI" id="CHEBI:60344"/>
        <label>1</label>
    </ligand>
    <ligandPart>
        <name>Fe</name>
        <dbReference type="ChEBI" id="CHEBI:18248"/>
    </ligandPart>
</feature>
<evidence type="ECO:0000313" key="16">
    <source>
        <dbReference type="EMBL" id="KAK9281859.1"/>
    </source>
</evidence>
<sequence>MASLGVSGVLLGFTVLVLLTSPAYSLTCSSQTFASNQRYELCNDLPQLSSYLHWTYNSTNSSMSIAFVAPPAKSDGWISWALNPTGTGMLGSQALIAFKDAKGSMTVNTYNVSSYSSIVQSKLSFDVWGMTADSSDGVMRIFAQLAVPNKSTTVNQVWQVGSSVTDGHPVKHDFQSANLNSKGTLDLTKGESTSVSGGDSRVKKKNVHGILNAVSWGILFPIGAIIARYLRTFQSADPAWFYLHVSCQLSAYVIGVAGWATGLKLGSESKGITYTGHRNLGIALFCLATVQIFALFLRPKKEHKLRFYWNFYHHGVGYAILILGIINVFKGLDILDPEKKWKSAYIVVLAVLGGIALLLEAVTWVVVLRRKSDKSTKPYDGFNNGQDRQQPLSI</sequence>
<dbReference type="Gene3D" id="1.20.120.1770">
    <property type="match status" value="1"/>
</dbReference>
<evidence type="ECO:0000256" key="7">
    <source>
        <dbReference type="ARBA" id="ARBA00022989"/>
    </source>
</evidence>
<organism evidence="16 17">
    <name type="scientific">Liquidambar formosana</name>
    <name type="common">Formosan gum</name>
    <dbReference type="NCBI Taxonomy" id="63359"/>
    <lineage>
        <taxon>Eukaryota</taxon>
        <taxon>Viridiplantae</taxon>
        <taxon>Streptophyta</taxon>
        <taxon>Embryophyta</taxon>
        <taxon>Tracheophyta</taxon>
        <taxon>Spermatophyta</taxon>
        <taxon>Magnoliopsida</taxon>
        <taxon>eudicotyledons</taxon>
        <taxon>Gunneridae</taxon>
        <taxon>Pentapetalae</taxon>
        <taxon>Saxifragales</taxon>
        <taxon>Altingiaceae</taxon>
        <taxon>Liquidambar</taxon>
    </lineage>
</organism>
<keyword evidence="6 10" id="KW-0249">Electron transport</keyword>
<protein>
    <recommendedName>
        <fullName evidence="10">Cytochrome b561 and DOMON domain-containing protein</fullName>
    </recommendedName>
</protein>
<evidence type="ECO:0000256" key="13">
    <source>
        <dbReference type="SAM" id="SignalP"/>
    </source>
</evidence>
<dbReference type="PIRSF" id="PIRSF037471">
    <property type="entry name" value="UCP037471"/>
    <property type="match status" value="1"/>
</dbReference>
<evidence type="ECO:0000259" key="14">
    <source>
        <dbReference type="PROSITE" id="PS50836"/>
    </source>
</evidence>
<name>A0AAP0WW04_LIQFO</name>
<dbReference type="PROSITE" id="PS50836">
    <property type="entry name" value="DOMON"/>
    <property type="match status" value="1"/>
</dbReference>
<comment type="caution">
    <text evidence="16">The sequence shown here is derived from an EMBL/GenBank/DDBJ whole genome shotgun (WGS) entry which is preliminary data.</text>
</comment>
<accession>A0AAP0WW04</accession>
<dbReference type="Pfam" id="PF03188">
    <property type="entry name" value="Cytochrom_B561"/>
    <property type="match status" value="1"/>
</dbReference>
<keyword evidence="11" id="KW-0408">Iron</keyword>
<dbReference type="GO" id="GO:0016020">
    <property type="term" value="C:membrane"/>
    <property type="evidence" value="ECO:0007669"/>
    <property type="project" value="UniProtKB-SubCell"/>
</dbReference>